<comment type="caution">
    <text evidence="4">The sequence shown here is derived from an EMBL/GenBank/DDBJ whole genome shotgun (WGS) entry which is preliminary data.</text>
</comment>
<comment type="similarity">
    <text evidence="1">Belongs to the thioesterase family.</text>
</comment>
<dbReference type="EMBL" id="JAYMRS010000001">
    <property type="protein sequence ID" value="MFB8766063.1"/>
    <property type="molecule type" value="Genomic_DNA"/>
</dbReference>
<dbReference type="InterPro" id="IPR012223">
    <property type="entry name" value="TEII"/>
</dbReference>
<gene>
    <name evidence="4" type="ORF">GTW20_10095</name>
    <name evidence="3" type="ORF">VSQ78_00010</name>
</gene>
<dbReference type="InterPro" id="IPR001031">
    <property type="entry name" value="Thioesterase"/>
</dbReference>
<reference evidence="3 6" key="2">
    <citation type="submission" date="2024-01" db="EMBL/GenBank/DDBJ databases">
        <title>Genome mining of biosynthetic gene clusters to explore secondary metabolites of Streptomyces sp.</title>
        <authorList>
            <person name="Baig A."/>
            <person name="Ajitkumar Shintre N."/>
            <person name="Kumar H."/>
            <person name="Anbarasu A."/>
            <person name="Ramaiah S."/>
        </authorList>
    </citation>
    <scope>NUCLEOTIDE SEQUENCE [LARGE SCALE GENOMIC DNA]</scope>
    <source>
        <strain evidence="3 6">A01</strain>
    </source>
</reference>
<dbReference type="SUPFAM" id="SSF53474">
    <property type="entry name" value="alpha/beta-Hydrolases"/>
    <property type="match status" value="1"/>
</dbReference>
<dbReference type="Proteomes" id="UP000467124">
    <property type="component" value="Unassembled WGS sequence"/>
</dbReference>
<dbReference type="PANTHER" id="PTHR11487:SF0">
    <property type="entry name" value="S-ACYL FATTY ACID SYNTHASE THIOESTERASE, MEDIUM CHAIN"/>
    <property type="match status" value="1"/>
</dbReference>
<name>A0A7K2IS41_9ACTN</name>
<dbReference type="GO" id="GO:0008610">
    <property type="term" value="P:lipid biosynthetic process"/>
    <property type="evidence" value="ECO:0007669"/>
    <property type="project" value="TreeGrafter"/>
</dbReference>
<evidence type="ECO:0000313" key="5">
    <source>
        <dbReference type="Proteomes" id="UP000467124"/>
    </source>
</evidence>
<protein>
    <submittedName>
        <fullName evidence="4">Alpha/beta fold hydrolase</fullName>
    </submittedName>
</protein>
<dbReference type="Proteomes" id="UP001585053">
    <property type="component" value="Unassembled WGS sequence"/>
</dbReference>
<dbReference type="Gene3D" id="3.40.50.1820">
    <property type="entry name" value="alpha/beta hydrolase"/>
    <property type="match status" value="1"/>
</dbReference>
<sequence length="263" mass="28494">MEFASDPNASEVLWELRRGSASGGLSLLILPHAGGNAHYYAQWENRLPEDVGLLIAQYPGRGSRFTDDLPESVDDLVAPIVSLLADDGRDLVVLGHSMGTLVAYEVALGLTRVGRPPRALIGSACRAPFLPNPSPVLPETLSDEELVAAIKARGGTEHEILDEPEMWEIILPSIRADFGIDDVYRRPGAARTLRGPLTIVGGVSDPIVPVGDLVEWREVTEGETLIETLPGGHFYFDENEENMARFMEIVGSVIEDVSVTITS</sequence>
<organism evidence="4 5">
    <name type="scientific">Nocardiopsis alba</name>
    <dbReference type="NCBI Taxonomy" id="53437"/>
    <lineage>
        <taxon>Bacteria</taxon>
        <taxon>Bacillati</taxon>
        <taxon>Actinomycetota</taxon>
        <taxon>Actinomycetes</taxon>
        <taxon>Streptosporangiales</taxon>
        <taxon>Nocardiopsidaceae</taxon>
        <taxon>Nocardiopsis</taxon>
    </lineage>
</organism>
<dbReference type="GO" id="GO:0016787">
    <property type="term" value="F:hydrolase activity"/>
    <property type="evidence" value="ECO:0007669"/>
    <property type="project" value="UniProtKB-KW"/>
</dbReference>
<dbReference type="Pfam" id="PF00975">
    <property type="entry name" value="Thioesterase"/>
    <property type="match status" value="1"/>
</dbReference>
<reference evidence="4 5" key="1">
    <citation type="journal article" date="2019" name="Nat. Commun.">
        <title>The antimicrobial potential of Streptomyces from insect microbiomes.</title>
        <authorList>
            <person name="Chevrette M.G."/>
            <person name="Carlson C.M."/>
            <person name="Ortega H.E."/>
            <person name="Thomas C."/>
            <person name="Ananiev G.E."/>
            <person name="Barns K.J."/>
            <person name="Book A.J."/>
            <person name="Cagnazzo J."/>
            <person name="Carlos C."/>
            <person name="Flanigan W."/>
            <person name="Grubbs K.J."/>
            <person name="Horn H.A."/>
            <person name="Hoffmann F.M."/>
            <person name="Klassen J.L."/>
            <person name="Knack J.J."/>
            <person name="Lewin G.R."/>
            <person name="McDonald B.R."/>
            <person name="Muller L."/>
            <person name="Melo W.G.P."/>
            <person name="Pinto-Tomas A.A."/>
            <person name="Schmitz A."/>
            <person name="Wendt-Pienkowski E."/>
            <person name="Wildman S."/>
            <person name="Zhao M."/>
            <person name="Zhang F."/>
            <person name="Bugni T.S."/>
            <person name="Andes D.R."/>
            <person name="Pupo M.T."/>
            <person name="Currie C.R."/>
        </authorList>
    </citation>
    <scope>NUCLEOTIDE SEQUENCE [LARGE SCALE GENOMIC DNA]</scope>
    <source>
        <strain evidence="4 5">SID5840</strain>
    </source>
</reference>
<proteinExistence type="inferred from homology"/>
<accession>A0A7K2IS41</accession>
<dbReference type="AlphaFoldDB" id="A0A7K2IS41"/>
<keyword evidence="6" id="KW-1185">Reference proteome</keyword>
<dbReference type="PANTHER" id="PTHR11487">
    <property type="entry name" value="THIOESTERASE"/>
    <property type="match status" value="1"/>
</dbReference>
<evidence type="ECO:0000313" key="6">
    <source>
        <dbReference type="Proteomes" id="UP001585053"/>
    </source>
</evidence>
<dbReference type="OMA" id="SKTCTFH"/>
<evidence type="ECO:0000313" key="3">
    <source>
        <dbReference type="EMBL" id="MFB8766063.1"/>
    </source>
</evidence>
<feature type="domain" description="Thioesterase" evidence="2">
    <location>
        <begin position="27"/>
        <end position="247"/>
    </location>
</feature>
<evidence type="ECO:0000313" key="4">
    <source>
        <dbReference type="EMBL" id="MYR32614.1"/>
    </source>
</evidence>
<dbReference type="EMBL" id="WWHY01000001">
    <property type="protein sequence ID" value="MYR32614.1"/>
    <property type="molecule type" value="Genomic_DNA"/>
</dbReference>
<dbReference type="RefSeq" id="WP_014909963.1">
    <property type="nucleotide sequence ID" value="NZ_JAYMRS010000001.1"/>
</dbReference>
<keyword evidence="4" id="KW-0378">Hydrolase</keyword>
<dbReference type="InterPro" id="IPR029058">
    <property type="entry name" value="AB_hydrolase_fold"/>
</dbReference>
<evidence type="ECO:0000259" key="2">
    <source>
        <dbReference type="Pfam" id="PF00975"/>
    </source>
</evidence>
<evidence type="ECO:0000256" key="1">
    <source>
        <dbReference type="ARBA" id="ARBA00007169"/>
    </source>
</evidence>